<dbReference type="InterPro" id="IPR026866">
    <property type="entry name" value="CR006_AAA"/>
</dbReference>
<organism evidence="3 4">
    <name type="scientific">Autumnicola tepida</name>
    <dbReference type="NCBI Taxonomy" id="3075595"/>
    <lineage>
        <taxon>Bacteria</taxon>
        <taxon>Pseudomonadati</taxon>
        <taxon>Bacteroidota</taxon>
        <taxon>Flavobacteriia</taxon>
        <taxon>Flavobacteriales</taxon>
        <taxon>Flavobacteriaceae</taxon>
        <taxon>Autumnicola</taxon>
    </lineage>
</organism>
<evidence type="ECO:0000256" key="1">
    <source>
        <dbReference type="SAM" id="Coils"/>
    </source>
</evidence>
<keyword evidence="4" id="KW-1185">Reference proteome</keyword>
<dbReference type="EMBL" id="JAVRHQ010000001">
    <property type="protein sequence ID" value="MDT0641616.1"/>
    <property type="molecule type" value="Genomic_DNA"/>
</dbReference>
<dbReference type="PANTHER" id="PTHR32182">
    <property type="entry name" value="DNA REPLICATION AND REPAIR PROTEIN RECF"/>
    <property type="match status" value="1"/>
</dbReference>
<dbReference type="Proteomes" id="UP001262889">
    <property type="component" value="Unassembled WGS sequence"/>
</dbReference>
<feature type="domain" description="Protein CR006 P-loop" evidence="2">
    <location>
        <begin position="110"/>
        <end position="714"/>
    </location>
</feature>
<dbReference type="CDD" id="cd00267">
    <property type="entry name" value="ABC_ATPase"/>
    <property type="match status" value="1"/>
</dbReference>
<accession>A0ABU3C5L5</accession>
<reference evidence="3 4" key="1">
    <citation type="submission" date="2023-09" db="EMBL/GenBank/DDBJ databases">
        <authorList>
            <person name="Rey-Velasco X."/>
        </authorList>
    </citation>
    <scope>NUCLEOTIDE SEQUENCE [LARGE SCALE GENOMIC DNA]</scope>
    <source>
        <strain evidence="3 4">F363</strain>
    </source>
</reference>
<evidence type="ECO:0000259" key="2">
    <source>
        <dbReference type="Pfam" id="PF13166"/>
    </source>
</evidence>
<evidence type="ECO:0000313" key="3">
    <source>
        <dbReference type="EMBL" id="MDT0641616.1"/>
    </source>
</evidence>
<feature type="coiled-coil region" evidence="1">
    <location>
        <begin position="278"/>
        <end position="305"/>
    </location>
</feature>
<dbReference type="InterPro" id="IPR027417">
    <property type="entry name" value="P-loop_NTPase"/>
</dbReference>
<evidence type="ECO:0000313" key="4">
    <source>
        <dbReference type="Proteomes" id="UP001262889"/>
    </source>
</evidence>
<gene>
    <name evidence="3" type="ORF">RM553_02115</name>
</gene>
<feature type="coiled-coil region" evidence="1">
    <location>
        <begin position="211"/>
        <end position="238"/>
    </location>
</feature>
<sequence>MSDVNEIATEQSETLVSEIKHFANELPYWGRFLVAKIFENQDIDDTVIDSAYELLLEDLGIKESQEHEDITFEDPDFTEGSYGTQVVFEKLENIEGVNALSERQQLLFDNKFTLIFGANGAGKSGYVRLLKQVFHSRSKETIQPNINEDTPKNVKASFSFKKDGTSLPLSYPTDEANSIFEQFAVFDGDSAQKYLKEKNQFTFRPSGLNFFGKYNTAINQLEAKLKEQIEQKDTDNNLEALFEGESDIKSFVQGVSKSTTEEQVAQYTPFSEVDKQKQEQVEKEHDELSVKVNSSKKEIEALEKLKALIQPKISEITALNAHFTTEKMDEYNKLITGLNAFETQAISEGISNFSTDKLKEVGSTEWKSFITSADTFAKKQNPDYPANDETCLLCHQPLDENAKDLISKYWTFIKSEAEQNLNTHIQTLTSKINLLKDLSFDLLKEDSVLGEWIKTNHESTFIIITTQLGVLKTLCGTITSALDKRETFQATSIEVKTDQLTALENGITTTIRQLKSDELLTKLTDLKKEKTFLLHKQKYNQHLSKVKDLVANLKWVDKANKVKYQKRKVTDTEKLLSNKYFNDEYVLAFNEICEELNGNFGITINHTGSGGTSFRQLELKGNSPSTILSEGEQKVIAIADFLAEMKMSEINQGLIFDDPVNSLDDDRKEIIAKRIAKESTTKQVIIFTHDKPFFHHVSNAVEQLELSFKNHMIESIGKVYLDNSPRIEAKYKNTEIPTGYLRKSRAAAPEERSLILAHGFASLATCYEYFVKNNMLRSIISPFDKHIKLSKIKEIKLDNDFSEKFVQYYGNVCDLKEGHLPSDSYSNLEINSDLLDEEINKLNQLKEEYKNI</sequence>
<protein>
    <submittedName>
        <fullName evidence="3">AAA family ATPase</fullName>
    </submittedName>
</protein>
<dbReference type="Pfam" id="PF13166">
    <property type="entry name" value="AAA_13"/>
    <property type="match status" value="1"/>
</dbReference>
<dbReference type="Gene3D" id="3.40.50.300">
    <property type="entry name" value="P-loop containing nucleotide triphosphate hydrolases"/>
    <property type="match status" value="2"/>
</dbReference>
<dbReference type="RefSeq" id="WP_311533323.1">
    <property type="nucleotide sequence ID" value="NZ_JAVRHQ010000001.1"/>
</dbReference>
<dbReference type="SUPFAM" id="SSF52540">
    <property type="entry name" value="P-loop containing nucleoside triphosphate hydrolases"/>
    <property type="match status" value="1"/>
</dbReference>
<comment type="caution">
    <text evidence="3">The sequence shown here is derived from an EMBL/GenBank/DDBJ whole genome shotgun (WGS) entry which is preliminary data.</text>
</comment>
<keyword evidence="1" id="KW-0175">Coiled coil</keyword>
<dbReference type="PANTHER" id="PTHR32182:SF22">
    <property type="entry name" value="ATP-DEPENDENT ENDONUCLEASE, OLD FAMILY-RELATED"/>
    <property type="match status" value="1"/>
</dbReference>
<name>A0ABU3C5L5_9FLAO</name>
<proteinExistence type="predicted"/>
<feature type="coiled-coil region" evidence="1">
    <location>
        <begin position="825"/>
        <end position="852"/>
    </location>
</feature>